<comment type="caution">
    <text evidence="1">The sequence shown here is derived from an EMBL/GenBank/DDBJ whole genome shotgun (WGS) entry which is preliminary data.</text>
</comment>
<protein>
    <submittedName>
        <fullName evidence="1">Uncharacterized protein</fullName>
    </submittedName>
</protein>
<evidence type="ECO:0000313" key="1">
    <source>
        <dbReference type="EMBL" id="KAF7705698.1"/>
    </source>
</evidence>
<name>A0A8T0BEX9_SILME</name>
<organism evidence="1 2">
    <name type="scientific">Silurus meridionalis</name>
    <name type="common">Southern catfish</name>
    <name type="synonym">Silurus soldatovi meridionalis</name>
    <dbReference type="NCBI Taxonomy" id="175797"/>
    <lineage>
        <taxon>Eukaryota</taxon>
        <taxon>Metazoa</taxon>
        <taxon>Chordata</taxon>
        <taxon>Craniata</taxon>
        <taxon>Vertebrata</taxon>
        <taxon>Euteleostomi</taxon>
        <taxon>Actinopterygii</taxon>
        <taxon>Neopterygii</taxon>
        <taxon>Teleostei</taxon>
        <taxon>Ostariophysi</taxon>
        <taxon>Siluriformes</taxon>
        <taxon>Siluridae</taxon>
        <taxon>Silurus</taxon>
    </lineage>
</organism>
<keyword evidence="2" id="KW-1185">Reference proteome</keyword>
<dbReference type="Proteomes" id="UP000606274">
    <property type="component" value="Unassembled WGS sequence"/>
</dbReference>
<accession>A0A8T0BEX9</accession>
<gene>
    <name evidence="1" type="ORF">HF521_020984</name>
</gene>
<dbReference type="AlphaFoldDB" id="A0A8T0BEX9"/>
<reference evidence="1" key="1">
    <citation type="submission" date="2020-08" db="EMBL/GenBank/DDBJ databases">
        <title>Chromosome-level assembly of Southern catfish (Silurus meridionalis) provides insights into visual adaptation to the nocturnal and benthic lifestyles.</title>
        <authorList>
            <person name="Zhang Y."/>
            <person name="Wang D."/>
            <person name="Peng Z."/>
        </authorList>
    </citation>
    <scope>NUCLEOTIDE SEQUENCE</scope>
    <source>
        <strain evidence="1">SWU-2019-XX</strain>
        <tissue evidence="1">Muscle</tissue>
    </source>
</reference>
<dbReference type="EMBL" id="JABFDY010000007">
    <property type="protein sequence ID" value="KAF7705698.1"/>
    <property type="molecule type" value="Genomic_DNA"/>
</dbReference>
<sequence>MPVKCQKPKRKLKKLATAQGIFEIIDNIDRPAEVYADGMYADTDTYAHAFNNEPGKRIPKAGAIAEAGVGRAGAAWSIFSVAARGPNASAEAEANGLEAGAMLQAELASVAAAAGPVEAKLGLGIDTGVTIGPTKVELKFLGTGVTLGSTIGVSLFGSEAKIKFF</sequence>
<proteinExistence type="predicted"/>
<evidence type="ECO:0000313" key="2">
    <source>
        <dbReference type="Proteomes" id="UP000606274"/>
    </source>
</evidence>